<dbReference type="InterPro" id="IPR001878">
    <property type="entry name" value="Znf_CCHC"/>
</dbReference>
<gene>
    <name evidence="6" type="ORF">Tci_007452</name>
</gene>
<keyword evidence="2" id="KW-0175">Coiled coil</keyword>
<dbReference type="InterPro" id="IPR013103">
    <property type="entry name" value="RVT_2"/>
</dbReference>
<feature type="domain" description="CCHC-type" evidence="4">
    <location>
        <begin position="225"/>
        <end position="239"/>
    </location>
</feature>
<reference evidence="6" key="1">
    <citation type="journal article" date="2019" name="Sci. Rep.">
        <title>Draft genome of Tanacetum cinerariifolium, the natural source of mosquito coil.</title>
        <authorList>
            <person name="Yamashiro T."/>
            <person name="Shiraishi A."/>
            <person name="Satake H."/>
            <person name="Nakayama K."/>
        </authorList>
    </citation>
    <scope>NUCLEOTIDE SEQUENCE</scope>
</reference>
<dbReference type="InterPro" id="IPR053134">
    <property type="entry name" value="RNA-dir_DNA_polymerase"/>
</dbReference>
<evidence type="ECO:0000256" key="3">
    <source>
        <dbReference type="SAM" id="MobiDB-lite"/>
    </source>
</evidence>
<sequence length="2125" mass="241585">MFSLVWIMPPRVMTRSASWLAAESLRGETGVRVGRDGRGKRPREGNDERVDDLNGQKITRNLLPATLAQVGNQGNVGNQNGNVIRTLSREVAVSMAWNGFKFMMIEEFCPSHEMQKLETELWSHAMVKAGHAAYTDRFHELARLVPHLVTLDSRKIERNGSIKKVKKRGNVGEPIKDKSGRGDNKRTRTGNVFAANPVGRENMGAWPKCTTCNSYHAPGGPCCICFNCNRLGHLEKDCRGMPRNVNHVNVRNPTVRACYECGSTDHGHRNQGNQAMCRAFMLGAEEARQDPNIVTGIEPSELGFRYENEIASGQLVEIDKVIKGCKLEIKGHVFDINLIPFGHGSFDVIIDGEVLRVSKERPEEKVRLLMSAKASDKKQKEIVIVRDFPEVVLDDLSRLPPVWEIDFFFKIDLRSGYHQLRVHENDILKTAFRTCYGHFEFTGMPFGLTNVPTVFMVLMNRVCRPYLDKFRIVFIDNILIYPKTQEEHVEHLRLVLELLKKKNLYAKFSKCEFWLREVQFLGHVINGNRIHVDPSKIEAVKNWKALRTPIEVRLFLGLAGYYHRFIENFSKDKLCNAYVLPLFNGLEDLVVYCDVSEIGLGCVLMQRGKVIAYTSSKANVVADALSRKERVKPKRVRTMNMTLRLSIKDRILSAQKESVDESVGLQKEIGIGGLEGKDIAEYVSTCLTCLKVTDEHQRPSGMLQQLKIPVWKSEGITMDSVTKLRNTSSGGSWDVHFPLVEFSYNNSYHSSVTCALFEALYGRKCRLPIMWAEKSYADRRRKPLEFSVGDYILLKVSPWKGVVRFGKKGKLAPRFIGPFKIIKKVGPVAYRLDLPKKINGVHDTFYMSILKKCLADPTLQVPLDEIQVDCKLNFMKEPVEILEREFKKLKRSRIAVIKTSCRIDGGDFMIIVMIDYALWEVIEIGATFPKIKVVEGVTTEVPITTAEEKAQKRLEVKARSTLMMGIPNEHQLKFNSIKDAKKLLKAVEKRFGGNAATKKTQRNLLKQQYENFTALSSEMLDQTFNRLQNLVIQLEILDEKLSQEDVNQKLLRSLSPESNTHVVIWRNKTDLDTMSMGDLYNNLKMYEPEVKGMSSLSSITQSMAFVSSLNNSTSSTNGAVNTAQEVNTANEVSTASTQVNASYSINIDNLIDAMDLRWQMAMLTMRARRFLKKTRRKLTINGNETIGFDKSNVECYNCHKSGHFARECRALRNQDNKHKESSRRSVPVETSTSTALVSCDGLGGYEWSDQAEKGPNYALMAFSSSGSDSEFCEMEGILRQFRVARTPQQNEVAERRNMILIKAAWTMLADFKLPTTFWEEAVNTTCYVQNKVLVVKPYNKTRYGRTQTLSFMRSFGCSVTILNTIDHLGKFDGNADEGSGLDWLFNIDALTKTMNYDQLLQIQRVFMMMDLNLKVMIEIRLMRIQEKNVNIMIKRKEDNVNSTNNVNTISLTVNAASANNVNADGRIIRSELQFDLNMHALEDVSIFNFLNDDEDDGYTQEEGTEYDEVFAPVTRIKAIRLFLAYASFKDFMVYMDVKSAFLYEKIEKEVFIQVKTASTPIETQKPLLNDEDGKEADVHMYRSMIGSLMYLTSLRPDILFAVCACARYQVNPKVLHLYVVKMIFRYLKGQSKLCLLYLKDSPFDLVAYTDSDFVGESLDRKSTTRDCQYLGCRLISWKCKKQTMVANSTTKSKYMDASSCCGQVLWIQNQLLDYGKSKRKDTQVPQPSDPTNNVADEVIHKELGDSLVRVSITTSSLKVEQDNGNINKTRSKATPNESSSQGTNSDGGPRCQETIMDTTAQTRVLELEKTKTTQSNKIASLERRIKKIKKRNRSRTHKLKRLYKVCLTARVESSGDDESLEMFVVNALDGEEVFVARQNENVVEEVVDVAQVSTAATTITIITEEITLAQAIEALKTSKPKAKGVVIQETSESTTTTIRKQQSHDNEILAREKAKKQEANIALIETSDDIQAKIDVAHQLAKRLQAQEQEELSIKEKSTLFQQLLEKRRKHFTTKRAEEKRNTPPTQAQQRNIIAFKRVNTFEDFRTELVKGKEKRAGEELIQESTKKGKEDKVWKKQQGCKVMEWKLYDSCNEDAIFADLHVGREEVSSYTTYTFNDVRKEASN</sequence>
<dbReference type="InterPro" id="IPR000477">
    <property type="entry name" value="RT_dom"/>
</dbReference>
<name>A0A6L2JIJ2_TANCI</name>
<dbReference type="GO" id="GO:0008270">
    <property type="term" value="F:zinc ion binding"/>
    <property type="evidence" value="ECO:0007669"/>
    <property type="project" value="UniProtKB-KW"/>
</dbReference>
<dbReference type="PANTHER" id="PTHR24559:SF444">
    <property type="entry name" value="REVERSE TRANSCRIPTASE DOMAIN-CONTAINING PROTEIN"/>
    <property type="match status" value="1"/>
</dbReference>
<feature type="domain" description="CCHC-type" evidence="4">
    <location>
        <begin position="1195"/>
        <end position="1209"/>
    </location>
</feature>
<organism evidence="6">
    <name type="scientific">Tanacetum cinerariifolium</name>
    <name type="common">Dalmatian daisy</name>
    <name type="synonym">Chrysanthemum cinerariifolium</name>
    <dbReference type="NCBI Taxonomy" id="118510"/>
    <lineage>
        <taxon>Eukaryota</taxon>
        <taxon>Viridiplantae</taxon>
        <taxon>Streptophyta</taxon>
        <taxon>Embryophyta</taxon>
        <taxon>Tracheophyta</taxon>
        <taxon>Spermatophyta</taxon>
        <taxon>Magnoliopsida</taxon>
        <taxon>eudicotyledons</taxon>
        <taxon>Gunneridae</taxon>
        <taxon>Pentapetalae</taxon>
        <taxon>asterids</taxon>
        <taxon>campanulids</taxon>
        <taxon>Asterales</taxon>
        <taxon>Asteraceae</taxon>
        <taxon>Asteroideae</taxon>
        <taxon>Anthemideae</taxon>
        <taxon>Anthemidinae</taxon>
        <taxon>Tanacetum</taxon>
    </lineage>
</organism>
<feature type="domain" description="Reverse transcriptase" evidence="5">
    <location>
        <begin position="320"/>
        <end position="525"/>
    </location>
</feature>
<evidence type="ECO:0000259" key="5">
    <source>
        <dbReference type="PROSITE" id="PS50878"/>
    </source>
</evidence>
<dbReference type="Gene3D" id="3.30.70.270">
    <property type="match status" value="2"/>
</dbReference>
<dbReference type="Gene3D" id="3.10.10.10">
    <property type="entry name" value="HIV Type 1 Reverse Transcriptase, subunit A, domain 1"/>
    <property type="match status" value="1"/>
</dbReference>
<dbReference type="EMBL" id="BKCJ010000695">
    <property type="protein sequence ID" value="GEU35474.1"/>
    <property type="molecule type" value="Genomic_DNA"/>
</dbReference>
<dbReference type="InterPro" id="IPR043128">
    <property type="entry name" value="Rev_trsase/Diguanyl_cyclase"/>
</dbReference>
<keyword evidence="6" id="KW-0548">Nucleotidyltransferase</keyword>
<keyword evidence="1" id="KW-0862">Zinc</keyword>
<dbReference type="PROSITE" id="PS50158">
    <property type="entry name" value="ZF_CCHC"/>
    <property type="match status" value="2"/>
</dbReference>
<evidence type="ECO:0000313" key="6">
    <source>
        <dbReference type="EMBL" id="GEU35474.1"/>
    </source>
</evidence>
<dbReference type="Pfam" id="PF24626">
    <property type="entry name" value="SH3_Tf2-1"/>
    <property type="match status" value="1"/>
</dbReference>
<keyword evidence="6" id="KW-0808">Transferase</keyword>
<dbReference type="GO" id="GO:0003676">
    <property type="term" value="F:nucleic acid binding"/>
    <property type="evidence" value="ECO:0007669"/>
    <property type="project" value="InterPro"/>
</dbReference>
<dbReference type="CDD" id="cd09272">
    <property type="entry name" value="RNase_HI_RT_Ty1"/>
    <property type="match status" value="1"/>
</dbReference>
<dbReference type="Pfam" id="PF07727">
    <property type="entry name" value="RVT_2"/>
    <property type="match status" value="1"/>
</dbReference>
<feature type="coiled-coil region" evidence="2">
    <location>
        <begin position="1804"/>
        <end position="1831"/>
    </location>
</feature>
<feature type="region of interest" description="Disordered" evidence="3">
    <location>
        <begin position="30"/>
        <end position="51"/>
    </location>
</feature>
<feature type="region of interest" description="Disordered" evidence="3">
    <location>
        <begin position="164"/>
        <end position="190"/>
    </location>
</feature>
<dbReference type="CDD" id="cd01647">
    <property type="entry name" value="RT_LTR"/>
    <property type="match status" value="1"/>
</dbReference>
<comment type="caution">
    <text evidence="6">The sequence shown here is derived from an EMBL/GenBank/DDBJ whole genome shotgun (WGS) entry which is preliminary data.</text>
</comment>
<dbReference type="Gene3D" id="4.10.60.10">
    <property type="entry name" value="Zinc finger, CCHC-type"/>
    <property type="match status" value="2"/>
</dbReference>
<accession>A0A6L2JIJ2</accession>
<protein>
    <submittedName>
        <fullName evidence="6">Putative reverse transcriptase domain-containing protein</fullName>
    </submittedName>
</protein>
<proteinExistence type="predicted"/>
<dbReference type="InterPro" id="IPR043502">
    <property type="entry name" value="DNA/RNA_pol_sf"/>
</dbReference>
<keyword evidence="6" id="KW-0695">RNA-directed DNA polymerase</keyword>
<evidence type="ECO:0000256" key="1">
    <source>
        <dbReference type="PROSITE-ProRule" id="PRU00047"/>
    </source>
</evidence>
<dbReference type="PANTHER" id="PTHR24559">
    <property type="entry name" value="TRANSPOSON TY3-I GAG-POL POLYPROTEIN"/>
    <property type="match status" value="1"/>
</dbReference>
<dbReference type="GO" id="GO:0003964">
    <property type="term" value="F:RNA-directed DNA polymerase activity"/>
    <property type="evidence" value="ECO:0007669"/>
    <property type="project" value="UniProtKB-KW"/>
</dbReference>
<feature type="compositionally biased region" description="Polar residues" evidence="3">
    <location>
        <begin position="1761"/>
        <end position="1786"/>
    </location>
</feature>
<dbReference type="SUPFAM" id="SSF57756">
    <property type="entry name" value="Retrovirus zinc finger-like domains"/>
    <property type="match status" value="1"/>
</dbReference>
<dbReference type="Pfam" id="PF00098">
    <property type="entry name" value="zf-CCHC"/>
    <property type="match status" value="1"/>
</dbReference>
<dbReference type="Pfam" id="PF00078">
    <property type="entry name" value="RVT_1"/>
    <property type="match status" value="1"/>
</dbReference>
<feature type="region of interest" description="Disordered" evidence="3">
    <location>
        <begin position="1761"/>
        <end position="1791"/>
    </location>
</feature>
<feature type="compositionally biased region" description="Basic and acidic residues" evidence="3">
    <location>
        <begin position="174"/>
        <end position="186"/>
    </location>
</feature>
<dbReference type="InterPro" id="IPR056924">
    <property type="entry name" value="SH3_Tf2-1"/>
</dbReference>
<dbReference type="PROSITE" id="PS50878">
    <property type="entry name" value="RT_POL"/>
    <property type="match status" value="1"/>
</dbReference>
<keyword evidence="1" id="KW-0863">Zinc-finger</keyword>
<dbReference type="SMART" id="SM00343">
    <property type="entry name" value="ZnF_C2HC"/>
    <property type="match status" value="3"/>
</dbReference>
<evidence type="ECO:0000256" key="2">
    <source>
        <dbReference type="SAM" id="Coils"/>
    </source>
</evidence>
<dbReference type="InterPro" id="IPR036875">
    <property type="entry name" value="Znf_CCHC_sf"/>
</dbReference>
<dbReference type="Pfam" id="PF14223">
    <property type="entry name" value="Retrotran_gag_2"/>
    <property type="match status" value="1"/>
</dbReference>
<keyword evidence="1" id="KW-0479">Metal-binding</keyword>
<dbReference type="InterPro" id="IPR036397">
    <property type="entry name" value="RNaseH_sf"/>
</dbReference>
<dbReference type="Gene3D" id="3.30.420.10">
    <property type="entry name" value="Ribonuclease H-like superfamily/Ribonuclease H"/>
    <property type="match status" value="2"/>
</dbReference>
<dbReference type="InterPro" id="IPR012337">
    <property type="entry name" value="RNaseH-like_sf"/>
</dbReference>
<feature type="compositionally biased region" description="Basic and acidic residues" evidence="3">
    <location>
        <begin position="33"/>
        <end position="51"/>
    </location>
</feature>
<evidence type="ECO:0000259" key="4">
    <source>
        <dbReference type="PROSITE" id="PS50158"/>
    </source>
</evidence>
<dbReference type="SUPFAM" id="SSF53098">
    <property type="entry name" value="Ribonuclease H-like"/>
    <property type="match status" value="1"/>
</dbReference>
<dbReference type="SUPFAM" id="SSF56672">
    <property type="entry name" value="DNA/RNA polymerases"/>
    <property type="match status" value="1"/>
</dbReference>